<feature type="transmembrane region" description="Helical" evidence="1">
    <location>
        <begin position="40"/>
        <end position="62"/>
    </location>
</feature>
<keyword evidence="3" id="KW-1185">Reference proteome</keyword>
<keyword evidence="1" id="KW-1133">Transmembrane helix</keyword>
<proteinExistence type="predicted"/>
<organism evidence="2 3">
    <name type="scientific">Mycobacterium szulgai</name>
    <dbReference type="NCBI Taxonomy" id="1787"/>
    <lineage>
        <taxon>Bacteria</taxon>
        <taxon>Bacillati</taxon>
        <taxon>Actinomycetota</taxon>
        <taxon>Actinomycetes</taxon>
        <taxon>Mycobacteriales</taxon>
        <taxon>Mycobacteriaceae</taxon>
        <taxon>Mycobacterium</taxon>
    </lineage>
</organism>
<accession>A0A1X2ECW5</accession>
<reference evidence="2 3" key="1">
    <citation type="submission" date="2016-01" db="EMBL/GenBank/DDBJ databases">
        <title>The new phylogeny of the genus Mycobacterium.</title>
        <authorList>
            <person name="Tarcisio F."/>
            <person name="Conor M."/>
            <person name="Antonella G."/>
            <person name="Elisabetta G."/>
            <person name="Giulia F.S."/>
            <person name="Sara T."/>
            <person name="Anna F."/>
            <person name="Clotilde B."/>
            <person name="Roberto B."/>
            <person name="Veronica D.S."/>
            <person name="Fabio R."/>
            <person name="Monica P."/>
            <person name="Olivier J."/>
            <person name="Enrico T."/>
            <person name="Nicola S."/>
        </authorList>
    </citation>
    <scope>NUCLEOTIDE SEQUENCE [LARGE SCALE GENOMIC DNA]</scope>
    <source>
        <strain evidence="2 3">DSM 44166</strain>
    </source>
</reference>
<dbReference type="Proteomes" id="UP000193317">
    <property type="component" value="Unassembled WGS sequence"/>
</dbReference>
<keyword evidence="1" id="KW-0812">Transmembrane</keyword>
<name>A0A1X2ECW5_MYCSZ</name>
<sequence length="79" mass="8218">MLALPQLGEAVGDPAQTAPSRTLDSVQRLLSLGGVVLDGFVSFFSAHGIVPVLSVSAVRVVLRARVVPAVRTAEPFGCF</sequence>
<gene>
    <name evidence="2" type="ORF">AWC27_04335</name>
</gene>
<dbReference type="AlphaFoldDB" id="A0A1X2ECW5"/>
<evidence type="ECO:0000313" key="2">
    <source>
        <dbReference type="EMBL" id="ORW98197.1"/>
    </source>
</evidence>
<evidence type="ECO:0000313" key="3">
    <source>
        <dbReference type="Proteomes" id="UP000193317"/>
    </source>
</evidence>
<evidence type="ECO:0000256" key="1">
    <source>
        <dbReference type="SAM" id="Phobius"/>
    </source>
</evidence>
<keyword evidence="1" id="KW-0472">Membrane</keyword>
<protein>
    <submittedName>
        <fullName evidence="2">Uncharacterized protein</fullName>
    </submittedName>
</protein>
<comment type="caution">
    <text evidence="2">The sequence shown here is derived from an EMBL/GenBank/DDBJ whole genome shotgun (WGS) entry which is preliminary data.</text>
</comment>
<dbReference type="EMBL" id="LQPW01000123">
    <property type="protein sequence ID" value="ORW98197.1"/>
    <property type="molecule type" value="Genomic_DNA"/>
</dbReference>